<dbReference type="EMBL" id="SMTF01000005">
    <property type="protein sequence ID" value="TDK24363.1"/>
    <property type="molecule type" value="Genomic_DNA"/>
</dbReference>
<sequence>MSNPTTHIEVQPEHDGGWSVARNRIIDGYFNSLQAANDYASACAQRAKRAGLDVRLLIWPDEPPSDAAA</sequence>
<keyword evidence="2" id="KW-1185">Reference proteome</keyword>
<dbReference type="Proteomes" id="UP000294796">
    <property type="component" value="Unassembled WGS sequence"/>
</dbReference>
<accession>A0A4R5TTM7</accession>
<evidence type="ECO:0008006" key="3">
    <source>
        <dbReference type="Google" id="ProtNLM"/>
    </source>
</evidence>
<organism evidence="1 2">
    <name type="scientific">Luteimonas aestuarii</name>
    <dbReference type="NCBI Taxonomy" id="453837"/>
    <lineage>
        <taxon>Bacteria</taxon>
        <taxon>Pseudomonadati</taxon>
        <taxon>Pseudomonadota</taxon>
        <taxon>Gammaproteobacteria</taxon>
        <taxon>Lysobacterales</taxon>
        <taxon>Lysobacteraceae</taxon>
        <taxon>Luteimonas</taxon>
    </lineage>
</organism>
<protein>
    <recommendedName>
        <fullName evidence="3">DUF2188 domain-containing protein</fullName>
    </recommendedName>
</protein>
<evidence type="ECO:0000313" key="1">
    <source>
        <dbReference type="EMBL" id="TDK24363.1"/>
    </source>
</evidence>
<reference evidence="1 2" key="1">
    <citation type="submission" date="2019-03" db="EMBL/GenBank/DDBJ databases">
        <title>Luteimonas zhaokaii sp.nov., isolated from the rectal contents of Plateau pika in Yushu, Qinghai Province, China.</title>
        <authorList>
            <person name="Zhang G."/>
        </authorList>
    </citation>
    <scope>NUCLEOTIDE SEQUENCE [LARGE SCALE GENOMIC DNA]</scope>
    <source>
        <strain evidence="1 2">B9</strain>
    </source>
</reference>
<gene>
    <name evidence="1" type="ORF">E2F46_08755</name>
</gene>
<proteinExistence type="predicted"/>
<dbReference type="RefSeq" id="WP_133321696.1">
    <property type="nucleotide sequence ID" value="NZ_SMTF01000005.1"/>
</dbReference>
<comment type="caution">
    <text evidence="1">The sequence shown here is derived from an EMBL/GenBank/DDBJ whole genome shotgun (WGS) entry which is preliminary data.</text>
</comment>
<dbReference type="AlphaFoldDB" id="A0A4R5TTM7"/>
<evidence type="ECO:0000313" key="2">
    <source>
        <dbReference type="Proteomes" id="UP000294796"/>
    </source>
</evidence>
<name>A0A4R5TTM7_9GAMM</name>
<dbReference type="OrthoDB" id="5976010at2"/>